<proteinExistence type="predicted"/>
<accession>X1JSI9</accession>
<evidence type="ECO:0000313" key="2">
    <source>
        <dbReference type="EMBL" id="GAH97706.1"/>
    </source>
</evidence>
<gene>
    <name evidence="2" type="ORF">S06H3_01523</name>
</gene>
<sequence>DSVAKSFLGTPGSDYFNKLCPGYFLIGSCENGHRFSKEIYCGREWCPTCGAKWSEAHQRKFSRWLPKVQQMRQLGYFVIEWPLASRFPLRSRAALEDAGKMVKQVLSGEWEISLRRQRGERISRQRDEDIRAWWFPAGLRRWHFFGDLVKELGEGMKSLAWVDKASESSPGGQGDRYNPHVNVLVPYGFITRGKFRRIKRALRAALQEPDLIVHYGYTREPARMVHALKYVTRATFLDGMWAPDVAASIYNFHNSQVWGRWDGEPAWSLDDLEGKPELADLPDSLAVESLESGICPRCGKPIDWAGPFPIKNLEGMEKQDLGAGYCELEQVRAPPGMKAVMMLRAAGYHGPVEIQTEIREDRGERRWKAGSGSAPSAAGQDRHGELPPRLATYQGP</sequence>
<feature type="compositionally biased region" description="Low complexity" evidence="1">
    <location>
        <begin position="369"/>
        <end position="379"/>
    </location>
</feature>
<protein>
    <submittedName>
        <fullName evidence="2">Uncharacterized protein</fullName>
    </submittedName>
</protein>
<evidence type="ECO:0000256" key="1">
    <source>
        <dbReference type="SAM" id="MobiDB-lite"/>
    </source>
</evidence>
<name>X1JSI9_9ZZZZ</name>
<reference evidence="2" key="1">
    <citation type="journal article" date="2014" name="Front. Microbiol.">
        <title>High frequency of phylogenetically diverse reductive dehalogenase-homologous genes in deep subseafloor sedimentary metagenomes.</title>
        <authorList>
            <person name="Kawai M."/>
            <person name="Futagami T."/>
            <person name="Toyoda A."/>
            <person name="Takaki Y."/>
            <person name="Nishi S."/>
            <person name="Hori S."/>
            <person name="Arai W."/>
            <person name="Tsubouchi T."/>
            <person name="Morono Y."/>
            <person name="Uchiyama I."/>
            <person name="Ito T."/>
            <person name="Fujiyama A."/>
            <person name="Inagaki F."/>
            <person name="Takami H."/>
        </authorList>
    </citation>
    <scope>NUCLEOTIDE SEQUENCE</scope>
    <source>
        <strain evidence="2">Expedition CK06-06</strain>
    </source>
</reference>
<feature type="region of interest" description="Disordered" evidence="1">
    <location>
        <begin position="359"/>
        <end position="396"/>
    </location>
</feature>
<comment type="caution">
    <text evidence="2">The sequence shown here is derived from an EMBL/GenBank/DDBJ whole genome shotgun (WGS) entry which is preliminary data.</text>
</comment>
<feature type="non-terminal residue" evidence="2">
    <location>
        <position position="1"/>
    </location>
</feature>
<dbReference type="AlphaFoldDB" id="X1JSI9"/>
<organism evidence="2">
    <name type="scientific">marine sediment metagenome</name>
    <dbReference type="NCBI Taxonomy" id="412755"/>
    <lineage>
        <taxon>unclassified sequences</taxon>
        <taxon>metagenomes</taxon>
        <taxon>ecological metagenomes</taxon>
    </lineage>
</organism>
<dbReference type="EMBL" id="BARV01000386">
    <property type="protein sequence ID" value="GAH97706.1"/>
    <property type="molecule type" value="Genomic_DNA"/>
</dbReference>